<evidence type="ECO:0000256" key="4">
    <source>
        <dbReference type="ARBA" id="ARBA00022692"/>
    </source>
</evidence>
<evidence type="ECO:0000256" key="2">
    <source>
        <dbReference type="ARBA" id="ARBA00006679"/>
    </source>
</evidence>
<feature type="transmembrane region" description="Helical" evidence="7">
    <location>
        <begin position="64"/>
        <end position="90"/>
    </location>
</feature>
<evidence type="ECO:0000256" key="3">
    <source>
        <dbReference type="ARBA" id="ARBA00022475"/>
    </source>
</evidence>
<comment type="subcellular location">
    <subcellularLocation>
        <location evidence="1">Cell membrane</location>
        <topology evidence="1">Multi-pass membrane protein</topology>
    </subcellularLocation>
</comment>
<dbReference type="Pfam" id="PF07681">
    <property type="entry name" value="DoxX"/>
    <property type="match status" value="1"/>
</dbReference>
<sequence length="185" mass="18827">MYDFDVAVLLFRLLLGGVMIAHGCNHLFGPGGVEGTARWFGGMGFAPARMHALMSGWIEIAAGGALVLGLFTPFAAAAVVGVMAVAGWVAHRPNGLFVFRDGYEYVLVLAVCAVVLAMLGPGRLSLDHALGVTGDGGQLLGLTGWAGGLVAAGAGLGGAVVLLATSWKAPGEEPPGESAETRRAR</sequence>
<protein>
    <submittedName>
        <fullName evidence="8">DoxX family protein</fullName>
    </submittedName>
</protein>
<proteinExistence type="inferred from homology"/>
<feature type="transmembrane region" description="Helical" evidence="7">
    <location>
        <begin position="142"/>
        <end position="164"/>
    </location>
</feature>
<reference evidence="8" key="1">
    <citation type="submission" date="2022-06" db="EMBL/GenBank/DDBJ databases">
        <title>Genome public.</title>
        <authorList>
            <person name="Sun Q."/>
        </authorList>
    </citation>
    <scope>NUCLEOTIDE SEQUENCE</scope>
    <source>
        <strain evidence="8">CWNU-1</strain>
    </source>
</reference>
<evidence type="ECO:0000313" key="9">
    <source>
        <dbReference type="Proteomes" id="UP001431429"/>
    </source>
</evidence>
<evidence type="ECO:0000256" key="5">
    <source>
        <dbReference type="ARBA" id="ARBA00022989"/>
    </source>
</evidence>
<name>A0ABT0UMI1_9ACTN</name>
<dbReference type="EMBL" id="JAMQAW010000011">
    <property type="protein sequence ID" value="MCM2389639.1"/>
    <property type="molecule type" value="Genomic_DNA"/>
</dbReference>
<evidence type="ECO:0000313" key="8">
    <source>
        <dbReference type="EMBL" id="MCM2389639.1"/>
    </source>
</evidence>
<comment type="similarity">
    <text evidence="2">Belongs to the DoxX family.</text>
</comment>
<evidence type="ECO:0000256" key="6">
    <source>
        <dbReference type="ARBA" id="ARBA00023136"/>
    </source>
</evidence>
<evidence type="ECO:0000256" key="7">
    <source>
        <dbReference type="SAM" id="Phobius"/>
    </source>
</evidence>
<dbReference type="PANTHER" id="PTHR33452:SF1">
    <property type="entry name" value="INNER MEMBRANE PROTEIN YPHA-RELATED"/>
    <property type="match status" value="1"/>
</dbReference>
<keyword evidence="6 7" id="KW-0472">Membrane</keyword>
<gene>
    <name evidence="8" type="ORF">NBG84_15295</name>
</gene>
<keyword evidence="9" id="KW-1185">Reference proteome</keyword>
<keyword evidence="3" id="KW-1003">Cell membrane</keyword>
<keyword evidence="4 7" id="KW-0812">Transmembrane</keyword>
<organism evidence="8 9">
    <name type="scientific">Streptomyces albipurpureus</name>
    <dbReference type="NCBI Taxonomy" id="2897419"/>
    <lineage>
        <taxon>Bacteria</taxon>
        <taxon>Bacillati</taxon>
        <taxon>Actinomycetota</taxon>
        <taxon>Actinomycetes</taxon>
        <taxon>Kitasatosporales</taxon>
        <taxon>Streptomycetaceae</taxon>
        <taxon>Streptomyces</taxon>
    </lineage>
</organism>
<dbReference type="Proteomes" id="UP001431429">
    <property type="component" value="Unassembled WGS sequence"/>
</dbReference>
<dbReference type="PANTHER" id="PTHR33452">
    <property type="entry name" value="OXIDOREDUCTASE CATD-RELATED"/>
    <property type="match status" value="1"/>
</dbReference>
<dbReference type="InterPro" id="IPR051907">
    <property type="entry name" value="DoxX-like_oxidoreductase"/>
</dbReference>
<feature type="transmembrane region" description="Helical" evidence="7">
    <location>
        <begin position="6"/>
        <end position="28"/>
    </location>
</feature>
<dbReference type="RefSeq" id="WP_250919977.1">
    <property type="nucleotide sequence ID" value="NZ_JAMQAW010000011.1"/>
</dbReference>
<comment type="caution">
    <text evidence="8">The sequence shown here is derived from an EMBL/GenBank/DDBJ whole genome shotgun (WGS) entry which is preliminary data.</text>
</comment>
<feature type="transmembrane region" description="Helical" evidence="7">
    <location>
        <begin position="102"/>
        <end position="122"/>
    </location>
</feature>
<keyword evidence="5 7" id="KW-1133">Transmembrane helix</keyword>
<accession>A0ABT0UMI1</accession>
<dbReference type="InterPro" id="IPR032808">
    <property type="entry name" value="DoxX"/>
</dbReference>
<evidence type="ECO:0000256" key="1">
    <source>
        <dbReference type="ARBA" id="ARBA00004651"/>
    </source>
</evidence>